<feature type="transmembrane region" description="Helical" evidence="1">
    <location>
        <begin position="27"/>
        <end position="45"/>
    </location>
</feature>
<sequence length="117" mass="13421">MHHFHEVLEESTDSSFFFILNSPTCSIWWGYFYLSTFSVVFVASLNEGKKSLDVKINFLFTDFMCISCLKWGESSHFVSLVWFGGKSLKESAFVFLQSELHPPSLSPIFAYVLCLPL</sequence>
<dbReference type="Proteomes" id="UP001054945">
    <property type="component" value="Unassembled WGS sequence"/>
</dbReference>
<keyword evidence="1" id="KW-0472">Membrane</keyword>
<comment type="caution">
    <text evidence="2">The sequence shown here is derived from an EMBL/GenBank/DDBJ whole genome shotgun (WGS) entry which is preliminary data.</text>
</comment>
<evidence type="ECO:0000313" key="2">
    <source>
        <dbReference type="EMBL" id="GIX97756.1"/>
    </source>
</evidence>
<keyword evidence="1" id="KW-1133">Transmembrane helix</keyword>
<dbReference type="EMBL" id="BPLR01004818">
    <property type="protein sequence ID" value="GIX97756.1"/>
    <property type="molecule type" value="Genomic_DNA"/>
</dbReference>
<evidence type="ECO:0000256" key="1">
    <source>
        <dbReference type="SAM" id="Phobius"/>
    </source>
</evidence>
<reference evidence="2 3" key="1">
    <citation type="submission" date="2021-06" db="EMBL/GenBank/DDBJ databases">
        <title>Caerostris extrusa draft genome.</title>
        <authorList>
            <person name="Kono N."/>
            <person name="Arakawa K."/>
        </authorList>
    </citation>
    <scope>NUCLEOTIDE SEQUENCE [LARGE SCALE GENOMIC DNA]</scope>
</reference>
<proteinExistence type="predicted"/>
<name>A0AAV4PL08_CAEEX</name>
<gene>
    <name evidence="2" type="ORF">CEXT_225411</name>
</gene>
<organism evidence="2 3">
    <name type="scientific">Caerostris extrusa</name>
    <name type="common">Bark spider</name>
    <name type="synonym">Caerostris bankana</name>
    <dbReference type="NCBI Taxonomy" id="172846"/>
    <lineage>
        <taxon>Eukaryota</taxon>
        <taxon>Metazoa</taxon>
        <taxon>Ecdysozoa</taxon>
        <taxon>Arthropoda</taxon>
        <taxon>Chelicerata</taxon>
        <taxon>Arachnida</taxon>
        <taxon>Araneae</taxon>
        <taxon>Araneomorphae</taxon>
        <taxon>Entelegynae</taxon>
        <taxon>Araneoidea</taxon>
        <taxon>Araneidae</taxon>
        <taxon>Caerostris</taxon>
    </lineage>
</organism>
<accession>A0AAV4PL08</accession>
<dbReference type="AlphaFoldDB" id="A0AAV4PL08"/>
<keyword evidence="3" id="KW-1185">Reference proteome</keyword>
<protein>
    <submittedName>
        <fullName evidence="2">Uncharacterized protein</fullName>
    </submittedName>
</protein>
<evidence type="ECO:0000313" key="3">
    <source>
        <dbReference type="Proteomes" id="UP001054945"/>
    </source>
</evidence>
<keyword evidence="1" id="KW-0812">Transmembrane</keyword>